<dbReference type="AlphaFoldDB" id="F0WCM6"/>
<reference evidence="1" key="1">
    <citation type="journal article" date="2011" name="PLoS Biol.">
        <title>Gene gain and loss during evolution of obligate parasitism in the white rust pathogen of Arabidopsis thaliana.</title>
        <authorList>
            <person name="Kemen E."/>
            <person name="Gardiner A."/>
            <person name="Schultz-Larsen T."/>
            <person name="Kemen A.C."/>
            <person name="Balmuth A.L."/>
            <person name="Robert-Seilaniantz A."/>
            <person name="Bailey K."/>
            <person name="Holub E."/>
            <person name="Studholme D.J."/>
            <person name="Maclean D."/>
            <person name="Jones J.D."/>
        </authorList>
    </citation>
    <scope>NUCLEOTIDE SEQUENCE</scope>
</reference>
<evidence type="ECO:0000313" key="1">
    <source>
        <dbReference type="EMBL" id="CCA18947.1"/>
    </source>
</evidence>
<proteinExistence type="predicted"/>
<protein>
    <submittedName>
        <fullName evidence="1">AlNc14C60G4410 protein</fullName>
    </submittedName>
</protein>
<gene>
    <name evidence="1" type="primary">AlNc14C60G4410</name>
    <name evidence="1" type="ORF">ALNC14_050900</name>
</gene>
<accession>F0WCM6</accession>
<dbReference type="HOGENOM" id="CLU_1017142_0_0_1"/>
<sequence>MQPNIILCIQPSCGAVEVDQHLFFDCDHTAQLFWNYSRHGITFFSSRPRWTNIACAIVPPVRTEWKEYQQILSDLWLALQTVTLHFIWSDRNRILFDNRPPTPTIPALSVIYTTFSAHVRYFRRQCYDEDDRIQLAKVLDQLSKQDILKGKEEIRKDKAAKQAQFKAAMPKRLVADLRAIEKLSANERPSWDVLSTHLTVAKPFVVPGTKFSMVLETGEALAGTPPTQILESFARDHGNLKVEILFTQRAIGQLAKLPGGNLRLLVTSEKCVSN</sequence>
<name>F0WCM6_9STRA</name>
<dbReference type="EMBL" id="FR824105">
    <property type="protein sequence ID" value="CCA18947.1"/>
    <property type="molecule type" value="Genomic_DNA"/>
</dbReference>
<organism evidence="1">
    <name type="scientific">Albugo laibachii Nc14</name>
    <dbReference type="NCBI Taxonomy" id="890382"/>
    <lineage>
        <taxon>Eukaryota</taxon>
        <taxon>Sar</taxon>
        <taxon>Stramenopiles</taxon>
        <taxon>Oomycota</taxon>
        <taxon>Peronosporomycetes</taxon>
        <taxon>Albuginales</taxon>
        <taxon>Albuginaceae</taxon>
        <taxon>Albugo</taxon>
    </lineage>
</organism>
<reference evidence="1" key="2">
    <citation type="submission" date="2011-02" db="EMBL/GenBank/DDBJ databases">
        <authorList>
            <person name="MacLean D."/>
        </authorList>
    </citation>
    <scope>NUCLEOTIDE SEQUENCE</scope>
</reference>